<accession>A0A1X7JGP1</accession>
<feature type="chain" id="PRO_5038661572" evidence="1">
    <location>
        <begin position="20"/>
        <end position="186"/>
    </location>
</feature>
<sequence length="186" mass="21256">MKKLRLFLLSILMTLTLTAGLGALASLDGRERDKGGDLPVFTPDRSVKQLQEELLVDQLQSANHSLPISRVHFNQDGSLILDVKVAASIMNPALLYEEMAHWLNFSFHEMNNVNRLELRMVIDDRKAHKKQILLGLDALKEQATMERILEMKQADARLSEETEQALRMTYTSIWHKIFDPKLSSFP</sequence>
<name>A0A1X7JGP1_9BACL</name>
<reference evidence="2 3" key="1">
    <citation type="submission" date="2017-04" db="EMBL/GenBank/DDBJ databases">
        <authorList>
            <person name="Afonso C.L."/>
            <person name="Miller P.J."/>
            <person name="Scott M.A."/>
            <person name="Spackman E."/>
            <person name="Goraichik I."/>
            <person name="Dimitrov K.M."/>
            <person name="Suarez D.L."/>
            <person name="Swayne D.E."/>
        </authorList>
    </citation>
    <scope>NUCLEOTIDE SEQUENCE [LARGE SCALE GENOMIC DNA]</scope>
    <source>
        <strain evidence="2 3">11</strain>
    </source>
</reference>
<dbReference type="AlphaFoldDB" id="A0A1X7JGP1"/>
<evidence type="ECO:0000256" key="1">
    <source>
        <dbReference type="SAM" id="SignalP"/>
    </source>
</evidence>
<dbReference type="RefSeq" id="WP_085493679.1">
    <property type="nucleotide sequence ID" value="NZ_FXAZ01000001.1"/>
</dbReference>
<dbReference type="Proteomes" id="UP000193834">
    <property type="component" value="Unassembled WGS sequence"/>
</dbReference>
<evidence type="ECO:0000313" key="3">
    <source>
        <dbReference type="Proteomes" id="UP000193834"/>
    </source>
</evidence>
<dbReference type="EMBL" id="FXAZ01000001">
    <property type="protein sequence ID" value="SMG26866.1"/>
    <property type="molecule type" value="Genomic_DNA"/>
</dbReference>
<feature type="signal peptide" evidence="1">
    <location>
        <begin position="1"/>
        <end position="19"/>
    </location>
</feature>
<keyword evidence="3" id="KW-1185">Reference proteome</keyword>
<evidence type="ECO:0000313" key="2">
    <source>
        <dbReference type="EMBL" id="SMG26866.1"/>
    </source>
</evidence>
<gene>
    <name evidence="2" type="ORF">SAMN06295960_1548</name>
</gene>
<dbReference type="STRING" id="1852522.SAMN06295960_1548"/>
<protein>
    <submittedName>
        <fullName evidence="2">Uncharacterized protein</fullName>
    </submittedName>
</protein>
<proteinExistence type="predicted"/>
<organism evidence="2 3">
    <name type="scientific">Paenibacillus aquistagni</name>
    <dbReference type="NCBI Taxonomy" id="1852522"/>
    <lineage>
        <taxon>Bacteria</taxon>
        <taxon>Bacillati</taxon>
        <taxon>Bacillota</taxon>
        <taxon>Bacilli</taxon>
        <taxon>Bacillales</taxon>
        <taxon>Paenibacillaceae</taxon>
        <taxon>Paenibacillus</taxon>
    </lineage>
</organism>
<keyword evidence="1" id="KW-0732">Signal</keyword>
<dbReference type="OrthoDB" id="2679301at2"/>